<name>A0A917Q421_9HYPH</name>
<organism evidence="1 2">
    <name type="scientific">Salinarimonas ramus</name>
    <dbReference type="NCBI Taxonomy" id="690164"/>
    <lineage>
        <taxon>Bacteria</taxon>
        <taxon>Pseudomonadati</taxon>
        <taxon>Pseudomonadota</taxon>
        <taxon>Alphaproteobacteria</taxon>
        <taxon>Hyphomicrobiales</taxon>
        <taxon>Salinarimonadaceae</taxon>
        <taxon>Salinarimonas</taxon>
    </lineage>
</organism>
<comment type="caution">
    <text evidence="1">The sequence shown here is derived from an EMBL/GenBank/DDBJ whole genome shotgun (WGS) entry which is preliminary data.</text>
</comment>
<sequence>MNSDEPAYNLFRRREEPQLYCAVPEDYPVPAFIEAEAWDFGGRLDNAMASPLGFDPEAARHGVTLTGYYLFLANHASNLRAMPETAGR</sequence>
<evidence type="ECO:0000313" key="1">
    <source>
        <dbReference type="EMBL" id="GGK18459.1"/>
    </source>
</evidence>
<dbReference type="EMBL" id="BMMF01000001">
    <property type="protein sequence ID" value="GGK18459.1"/>
    <property type="molecule type" value="Genomic_DNA"/>
</dbReference>
<proteinExistence type="predicted"/>
<gene>
    <name evidence="1" type="ORF">GCM10011322_01470</name>
</gene>
<dbReference type="RefSeq" id="WP_188908451.1">
    <property type="nucleotide sequence ID" value="NZ_BMMF01000001.1"/>
</dbReference>
<dbReference type="Proteomes" id="UP000600449">
    <property type="component" value="Unassembled WGS sequence"/>
</dbReference>
<evidence type="ECO:0000313" key="2">
    <source>
        <dbReference type="Proteomes" id="UP000600449"/>
    </source>
</evidence>
<dbReference type="AlphaFoldDB" id="A0A917Q421"/>
<accession>A0A917Q421</accession>
<keyword evidence="2" id="KW-1185">Reference proteome</keyword>
<reference evidence="1 2" key="1">
    <citation type="journal article" date="2014" name="Int. J. Syst. Evol. Microbiol.">
        <title>Complete genome sequence of Corynebacterium casei LMG S-19264T (=DSM 44701T), isolated from a smear-ripened cheese.</title>
        <authorList>
            <consortium name="US DOE Joint Genome Institute (JGI-PGF)"/>
            <person name="Walter F."/>
            <person name="Albersmeier A."/>
            <person name="Kalinowski J."/>
            <person name="Ruckert C."/>
        </authorList>
    </citation>
    <scope>NUCLEOTIDE SEQUENCE [LARGE SCALE GENOMIC DNA]</scope>
    <source>
        <strain evidence="1 2">CGMCC 1.9161</strain>
    </source>
</reference>
<protein>
    <submittedName>
        <fullName evidence="1">Uncharacterized protein</fullName>
    </submittedName>
</protein>